<keyword evidence="5 9" id="KW-0689">Ribosomal protein</keyword>
<dbReference type="PROSITE" id="PS01109">
    <property type="entry name" value="RIBOSOMAL_L10"/>
    <property type="match status" value="1"/>
</dbReference>
<reference evidence="11" key="1">
    <citation type="submission" date="2016-01" db="EMBL/GenBank/DDBJ databases">
        <authorList>
            <person name="Husnik F."/>
        </authorList>
    </citation>
    <scope>NUCLEOTIDE SEQUENCE [LARGE SCALE GENOMIC DNA]</scope>
</reference>
<dbReference type="HAMAP" id="MF_00362">
    <property type="entry name" value="Ribosomal_uL10"/>
    <property type="match status" value="1"/>
</dbReference>
<comment type="function">
    <text evidence="1 9">Forms part of the ribosomal stalk, playing a central role in the interaction of the ribosome with GTP-bound translation factors.</text>
</comment>
<sequence>MVLNIQDKKNIIYKLKTILMNAISAVIVDFSGITVNQITEIRKLGREYGVQIHIVRNTLMRNVINDTSFECLKDLFIGPNLIAFSNKNPNAPARLLTFFAKKNTNLKIKAAAFEGKIIPVSQIENLVNMPNYEESVMFLISTIKEISICKLLRTLIAVHNNKKQV</sequence>
<proteinExistence type="inferred from homology"/>
<comment type="function">
    <text evidence="7">Protein L10 is also a translational repressor protein. It controls the translation of the rplJL-rpoBC operon by binding to its mRNA.</text>
</comment>
<dbReference type="Pfam" id="PF00466">
    <property type="entry name" value="Ribosomal_L10"/>
    <property type="match status" value="1"/>
</dbReference>
<dbReference type="EMBL" id="LN999831">
    <property type="protein sequence ID" value="CUX95754.1"/>
    <property type="molecule type" value="Genomic_DNA"/>
</dbReference>
<dbReference type="STRING" id="1778264.PMARG_ME00115"/>
<evidence type="ECO:0000313" key="10">
    <source>
        <dbReference type="EMBL" id="CUX95754.1"/>
    </source>
</evidence>
<evidence type="ECO:0000256" key="7">
    <source>
        <dbReference type="ARBA" id="ARBA00024685"/>
    </source>
</evidence>
<name>A0A143WPU3_9ENTR</name>
<evidence type="ECO:0000256" key="9">
    <source>
        <dbReference type="HAMAP-Rule" id="MF_00362"/>
    </source>
</evidence>
<dbReference type="NCBIfam" id="NF000955">
    <property type="entry name" value="PRK00099.1-1"/>
    <property type="match status" value="1"/>
</dbReference>
<dbReference type="CDD" id="cd05797">
    <property type="entry name" value="Ribosomal_L10"/>
    <property type="match status" value="1"/>
</dbReference>
<dbReference type="AlphaFoldDB" id="A0A143WPU3"/>
<evidence type="ECO:0000256" key="3">
    <source>
        <dbReference type="ARBA" id="ARBA00022730"/>
    </source>
</evidence>
<dbReference type="InterPro" id="IPR001790">
    <property type="entry name" value="Ribosomal_uL10"/>
</dbReference>
<dbReference type="InterPro" id="IPR002363">
    <property type="entry name" value="Ribosomal_uL10_CS_bac"/>
</dbReference>
<dbReference type="Gene3D" id="3.30.70.1730">
    <property type="match status" value="1"/>
</dbReference>
<dbReference type="GO" id="GO:0006412">
    <property type="term" value="P:translation"/>
    <property type="evidence" value="ECO:0007669"/>
    <property type="project" value="UniProtKB-UniRule"/>
</dbReference>
<dbReference type="GO" id="GO:0003735">
    <property type="term" value="F:structural constituent of ribosome"/>
    <property type="evidence" value="ECO:0007669"/>
    <property type="project" value="InterPro"/>
</dbReference>
<keyword evidence="6 9" id="KW-0687">Ribonucleoprotein</keyword>
<keyword evidence="4 9" id="KW-0694">RNA-binding</keyword>
<evidence type="ECO:0000256" key="1">
    <source>
        <dbReference type="ARBA" id="ARBA00002633"/>
    </source>
</evidence>
<dbReference type="SUPFAM" id="SSF160369">
    <property type="entry name" value="Ribosomal protein L10-like"/>
    <property type="match status" value="1"/>
</dbReference>
<dbReference type="Proteomes" id="UP000095697">
    <property type="component" value="Chromosome I"/>
</dbReference>
<dbReference type="InterPro" id="IPR043141">
    <property type="entry name" value="Ribosomal_uL10-like_sf"/>
</dbReference>
<dbReference type="InterPro" id="IPR047865">
    <property type="entry name" value="Ribosomal_uL10_bac_type"/>
</dbReference>
<comment type="similarity">
    <text evidence="2 9">Belongs to the universal ribosomal protein uL10 family.</text>
</comment>
<organism evidence="10 11">
    <name type="scientific">Candidatus Mikella endobia</name>
    <dbReference type="NCBI Taxonomy" id="1778264"/>
    <lineage>
        <taxon>Bacteria</taxon>
        <taxon>Pseudomonadati</taxon>
        <taxon>Pseudomonadota</taxon>
        <taxon>Gammaproteobacteria</taxon>
        <taxon>Enterobacterales</taxon>
        <taxon>Enterobacteriaceae</taxon>
        <taxon>Candidatus Mikella</taxon>
    </lineage>
</organism>
<evidence type="ECO:0000256" key="2">
    <source>
        <dbReference type="ARBA" id="ARBA00008889"/>
    </source>
</evidence>
<protein>
    <recommendedName>
        <fullName evidence="8 9">Large ribosomal subunit protein uL10</fullName>
    </recommendedName>
</protein>
<evidence type="ECO:0000256" key="8">
    <source>
        <dbReference type="ARBA" id="ARBA00035202"/>
    </source>
</evidence>
<evidence type="ECO:0000256" key="6">
    <source>
        <dbReference type="ARBA" id="ARBA00023274"/>
    </source>
</evidence>
<gene>
    <name evidence="9 10" type="primary">rplJ</name>
    <name evidence="10" type="ORF">PMARG_ME00115</name>
</gene>
<evidence type="ECO:0000256" key="5">
    <source>
        <dbReference type="ARBA" id="ARBA00022980"/>
    </source>
</evidence>
<keyword evidence="3 9" id="KW-0699">rRNA-binding</keyword>
<dbReference type="RefSeq" id="WP_067569166.1">
    <property type="nucleotide sequence ID" value="NZ_LN999831.1"/>
</dbReference>
<dbReference type="InterPro" id="IPR022973">
    <property type="entry name" value="Ribosomal_uL10_bac"/>
</dbReference>
<dbReference type="KEGG" id="cmik:PMARG_ME00115"/>
<evidence type="ECO:0000313" key="11">
    <source>
        <dbReference type="Proteomes" id="UP000095697"/>
    </source>
</evidence>
<dbReference type="GO" id="GO:0015934">
    <property type="term" value="C:large ribosomal subunit"/>
    <property type="evidence" value="ECO:0007669"/>
    <property type="project" value="InterPro"/>
</dbReference>
<evidence type="ECO:0000256" key="4">
    <source>
        <dbReference type="ARBA" id="ARBA00022884"/>
    </source>
</evidence>
<dbReference type="GO" id="GO:0070180">
    <property type="term" value="F:large ribosomal subunit rRNA binding"/>
    <property type="evidence" value="ECO:0007669"/>
    <property type="project" value="UniProtKB-UniRule"/>
</dbReference>
<keyword evidence="11" id="KW-1185">Reference proteome</keyword>
<dbReference type="OrthoDB" id="9808307at2"/>
<accession>A0A143WPU3</accession>
<comment type="subunit">
    <text evidence="9">Part of the ribosomal stalk of the 50S ribosomal subunit. The N-terminus interacts with L11 and the large rRNA to form the base of the stalk. The C-terminus forms an elongated spine to which L12 dimers bind in a sequential fashion forming a multimeric L10(L12)X complex.</text>
</comment>
<dbReference type="PANTHER" id="PTHR11560">
    <property type="entry name" value="39S RIBOSOMAL PROTEIN L10, MITOCHONDRIAL"/>
    <property type="match status" value="1"/>
</dbReference>